<keyword evidence="3" id="KW-1185">Reference proteome</keyword>
<dbReference type="PANTHER" id="PTHR23024">
    <property type="entry name" value="ARYLACETAMIDE DEACETYLASE"/>
    <property type="match status" value="1"/>
</dbReference>
<accession>A0A8H5N4V6</accession>
<comment type="caution">
    <text evidence="2">The sequence shown here is derived from an EMBL/GenBank/DDBJ whole genome shotgun (WGS) entry which is preliminary data.</text>
</comment>
<dbReference type="InterPro" id="IPR013094">
    <property type="entry name" value="AB_hydrolase_3"/>
</dbReference>
<dbReference type="GO" id="GO:0016787">
    <property type="term" value="F:hydrolase activity"/>
    <property type="evidence" value="ECO:0007669"/>
    <property type="project" value="UniProtKB-KW"/>
</dbReference>
<evidence type="ECO:0000313" key="2">
    <source>
        <dbReference type="EMBL" id="KAF5553671.1"/>
    </source>
</evidence>
<dbReference type="InterPro" id="IPR050466">
    <property type="entry name" value="Carboxylest/Gibb_receptor"/>
</dbReference>
<sequence>MASDPVLPIDEFNVAPFTYKVIEGQPILLDLIVPKTLPPGERPILFRFRGGFLVYGGRDNLQLTPPRILEYALEHNSILVSCDYRLLPESSGLEILEDIEDVRSWVQSSSSEAIRTMTKGKSHADLGRVLLAGESAGQ</sequence>
<organism evidence="2 3">
    <name type="scientific">Fusarium mexicanum</name>
    <dbReference type="NCBI Taxonomy" id="751941"/>
    <lineage>
        <taxon>Eukaryota</taxon>
        <taxon>Fungi</taxon>
        <taxon>Dikarya</taxon>
        <taxon>Ascomycota</taxon>
        <taxon>Pezizomycotina</taxon>
        <taxon>Sordariomycetes</taxon>
        <taxon>Hypocreomycetidae</taxon>
        <taxon>Hypocreales</taxon>
        <taxon>Nectriaceae</taxon>
        <taxon>Fusarium</taxon>
        <taxon>Fusarium fujikuroi species complex</taxon>
    </lineage>
</organism>
<dbReference type="InterPro" id="IPR029058">
    <property type="entry name" value="AB_hydrolase_fold"/>
</dbReference>
<evidence type="ECO:0000313" key="3">
    <source>
        <dbReference type="Proteomes" id="UP000522262"/>
    </source>
</evidence>
<dbReference type="SUPFAM" id="SSF53474">
    <property type="entry name" value="alpha/beta-Hydrolases"/>
    <property type="match status" value="1"/>
</dbReference>
<gene>
    <name evidence="2" type="ORF">FMEXI_2320</name>
</gene>
<dbReference type="Gene3D" id="3.40.50.1820">
    <property type="entry name" value="alpha/beta hydrolase"/>
    <property type="match status" value="1"/>
</dbReference>
<feature type="domain" description="Alpha/beta hydrolase fold-3" evidence="1">
    <location>
        <begin position="48"/>
        <end position="137"/>
    </location>
</feature>
<dbReference type="PANTHER" id="PTHR23024:SF339">
    <property type="entry name" value="ALPHA_BETA HYDROLASE FOLD-3 DOMAIN-CONTAINING PROTEIN"/>
    <property type="match status" value="1"/>
</dbReference>
<reference evidence="2 3" key="1">
    <citation type="submission" date="2020-05" db="EMBL/GenBank/DDBJ databases">
        <title>Identification and distribution of gene clusters putatively required for synthesis of sphingolipid metabolism inhibitors in phylogenetically diverse species of the filamentous fungus Fusarium.</title>
        <authorList>
            <person name="Kim H.-S."/>
            <person name="Busman M."/>
            <person name="Brown D.W."/>
            <person name="Divon H."/>
            <person name="Uhlig S."/>
            <person name="Proctor R.H."/>
        </authorList>
    </citation>
    <scope>NUCLEOTIDE SEQUENCE [LARGE SCALE GENOMIC DNA]</scope>
    <source>
        <strain evidence="2 3">NRRL 53147</strain>
    </source>
</reference>
<dbReference type="Pfam" id="PF07859">
    <property type="entry name" value="Abhydrolase_3"/>
    <property type="match status" value="1"/>
</dbReference>
<name>A0A8H5N4V6_9HYPO</name>
<evidence type="ECO:0000259" key="1">
    <source>
        <dbReference type="Pfam" id="PF07859"/>
    </source>
</evidence>
<keyword evidence="2" id="KW-0378">Hydrolase</keyword>
<protein>
    <submittedName>
        <fullName evidence="2">Alpha beta-hydrolase</fullName>
    </submittedName>
</protein>
<dbReference type="AlphaFoldDB" id="A0A8H5N4V6"/>
<dbReference type="Proteomes" id="UP000522262">
    <property type="component" value="Unassembled WGS sequence"/>
</dbReference>
<proteinExistence type="predicted"/>
<dbReference type="EMBL" id="JAAOAM010000051">
    <property type="protein sequence ID" value="KAF5553671.1"/>
    <property type="molecule type" value="Genomic_DNA"/>
</dbReference>